<keyword evidence="3 14" id="KW-0479">Metal-binding</keyword>
<dbReference type="GO" id="GO:0051321">
    <property type="term" value="P:meiotic cell cycle"/>
    <property type="evidence" value="ECO:0007669"/>
    <property type="project" value="UniProtKB-KW"/>
</dbReference>
<protein>
    <recommendedName>
        <fullName evidence="16">Chromatin modification-related protein</fullName>
    </recommendedName>
</protein>
<dbReference type="InterPro" id="IPR028651">
    <property type="entry name" value="ING_fam"/>
</dbReference>
<feature type="site" description="Histone H3K4me3 binding" evidence="13">
    <location>
        <position position="238"/>
    </location>
</feature>
<dbReference type="Gene3D" id="3.30.40.10">
    <property type="entry name" value="Zinc/RING finger domain, C3HC4 (zinc finger)"/>
    <property type="match status" value="1"/>
</dbReference>
<keyword evidence="11" id="KW-0131">Cell cycle</keyword>
<feature type="binding site" evidence="14">
    <location>
        <position position="252"/>
    </location>
    <ligand>
        <name>Zn(2+)</name>
        <dbReference type="ChEBI" id="CHEBI:29105"/>
        <label>2</label>
    </ligand>
</feature>
<dbReference type="InterPro" id="IPR024610">
    <property type="entry name" value="ING_N_histone-binding"/>
</dbReference>
<feature type="binding site" evidence="14">
    <location>
        <position position="257"/>
    </location>
    <ligand>
        <name>Zn(2+)</name>
        <dbReference type="ChEBI" id="CHEBI:29105"/>
        <label>2</label>
    </ligand>
</feature>
<evidence type="ECO:0000256" key="8">
    <source>
        <dbReference type="ARBA" id="ARBA00023204"/>
    </source>
</evidence>
<dbReference type="OMA" id="GPNCKYE"/>
<feature type="binding site" evidence="14">
    <location>
        <position position="279"/>
    </location>
    <ligand>
        <name>Zn(2+)</name>
        <dbReference type="ChEBI" id="CHEBI:29105"/>
        <label>2</label>
    </ligand>
</feature>
<evidence type="ECO:0000256" key="9">
    <source>
        <dbReference type="ARBA" id="ARBA00023242"/>
    </source>
</evidence>
<dbReference type="CDD" id="cd15505">
    <property type="entry name" value="PHD_ING"/>
    <property type="match status" value="1"/>
</dbReference>
<dbReference type="GO" id="GO:0035267">
    <property type="term" value="C:NuA4 histone acetyltransferase complex"/>
    <property type="evidence" value="ECO:0007669"/>
    <property type="project" value="EnsemblFungi"/>
</dbReference>
<dbReference type="SMART" id="SM00249">
    <property type="entry name" value="PHD"/>
    <property type="match status" value="1"/>
</dbReference>
<keyword evidence="6 14" id="KW-0862">Zinc</keyword>
<dbReference type="PANTHER" id="PTHR10333:SF100">
    <property type="entry name" value="CHROMATIN MODIFICATION-RELATED PROTEIN YNG2"/>
    <property type="match status" value="1"/>
</dbReference>
<dbReference type="Pfam" id="PF00628">
    <property type="entry name" value="PHD"/>
    <property type="match status" value="1"/>
</dbReference>
<evidence type="ECO:0000256" key="4">
    <source>
        <dbReference type="ARBA" id="ARBA00022763"/>
    </source>
</evidence>
<dbReference type="AlphaFoldDB" id="A0A1Q2ZTS8"/>
<name>A0A1Q2ZTS8_ZYGRO</name>
<feature type="compositionally biased region" description="Basic and acidic residues" evidence="17">
    <location>
        <begin position="191"/>
        <end position="200"/>
    </location>
</feature>
<evidence type="ECO:0000256" key="16">
    <source>
        <dbReference type="RuleBase" id="RU361213"/>
    </source>
</evidence>
<feature type="binding site" evidence="14">
    <location>
        <position position="239"/>
    </location>
    <ligand>
        <name>Zn(2+)</name>
        <dbReference type="ChEBI" id="CHEBI:29105"/>
        <label>1</label>
    </ligand>
</feature>
<dbReference type="GO" id="GO:0008270">
    <property type="term" value="F:zinc ion binding"/>
    <property type="evidence" value="ECO:0007669"/>
    <property type="project" value="UniProtKB-KW"/>
</dbReference>
<dbReference type="Pfam" id="PF12998">
    <property type="entry name" value="ING"/>
    <property type="match status" value="1"/>
</dbReference>
<comment type="subunit">
    <text evidence="16">Component of an histone acetyltransferase complex. Interacts with H3K4me3 and to a lesser extent with H3K4me2.</text>
</comment>
<evidence type="ECO:0000256" key="3">
    <source>
        <dbReference type="ARBA" id="ARBA00022723"/>
    </source>
</evidence>
<dbReference type="eggNOG" id="KOG1973">
    <property type="taxonomic scope" value="Eukaryota"/>
</dbReference>
<dbReference type="InterPro" id="IPR001965">
    <property type="entry name" value="Znf_PHD"/>
</dbReference>
<keyword evidence="4" id="KW-0227">DNA damage</keyword>
<dbReference type="PROSITE" id="PS01359">
    <property type="entry name" value="ZF_PHD_1"/>
    <property type="match status" value="1"/>
</dbReference>
<feature type="binding site" evidence="14">
    <location>
        <position position="241"/>
    </location>
    <ligand>
        <name>Zn(2+)</name>
        <dbReference type="ChEBI" id="CHEBI:29105"/>
        <label>1</label>
    </ligand>
</feature>
<evidence type="ECO:0000313" key="19">
    <source>
        <dbReference type="EMBL" id="GAV46703.1"/>
    </source>
</evidence>
<keyword evidence="10" id="KW-0469">Meiosis</keyword>
<dbReference type="InterPro" id="IPR019787">
    <property type="entry name" value="Znf_PHD-finger"/>
</dbReference>
<dbReference type="GO" id="GO:0005829">
    <property type="term" value="C:cytosol"/>
    <property type="evidence" value="ECO:0007669"/>
    <property type="project" value="EnsemblFungi"/>
</dbReference>
<evidence type="ECO:0000259" key="18">
    <source>
        <dbReference type="PROSITE" id="PS50016"/>
    </source>
</evidence>
<evidence type="ECO:0000256" key="1">
    <source>
        <dbReference type="ARBA" id="ARBA00004123"/>
    </source>
</evidence>
<feature type="region of interest" description="Disordered" evidence="17">
    <location>
        <begin position="122"/>
        <end position="209"/>
    </location>
</feature>
<feature type="binding site" evidence="14">
    <location>
        <position position="266"/>
    </location>
    <ligand>
        <name>Zn(2+)</name>
        <dbReference type="ChEBI" id="CHEBI:29105"/>
        <label>1</label>
    </ligand>
</feature>
<feature type="site" description="Histone H3K4me3 binding" evidence="13">
    <location>
        <position position="253"/>
    </location>
</feature>
<feature type="domain" description="PHD-type" evidence="18">
    <location>
        <begin position="236"/>
        <end position="285"/>
    </location>
</feature>
<dbReference type="CDD" id="cd16858">
    <property type="entry name" value="ING_ING3_Yng2p"/>
    <property type="match status" value="1"/>
</dbReference>
<dbReference type="Gene3D" id="6.10.140.1740">
    <property type="match status" value="1"/>
</dbReference>
<organism evidence="19 20">
    <name type="scientific">Zygosaccharomyces rouxii</name>
    <dbReference type="NCBI Taxonomy" id="4956"/>
    <lineage>
        <taxon>Eukaryota</taxon>
        <taxon>Fungi</taxon>
        <taxon>Dikarya</taxon>
        <taxon>Ascomycota</taxon>
        <taxon>Saccharomycotina</taxon>
        <taxon>Saccharomycetes</taxon>
        <taxon>Saccharomycetales</taxon>
        <taxon>Saccharomycetaceae</taxon>
        <taxon>Zygosaccharomyces</taxon>
    </lineage>
</organism>
<comment type="function">
    <text evidence="12">Component of the NuA4 histone acetyltransferase complex which is involved in transcriptional activation of selected genes principally by acetylation of nucleosomal histone H4 and H2A. The NuA4 complex is also involved in DNA repair. Involved in cell cycle progression and meiosis.</text>
</comment>
<keyword evidence="8" id="KW-0234">DNA repair</keyword>
<keyword evidence="7 16" id="KW-0156">Chromatin regulator</keyword>
<dbReference type="Proteomes" id="UP000187013">
    <property type="component" value="Unassembled WGS sequence"/>
</dbReference>
<dbReference type="EMBL" id="BDGX01000001">
    <property type="protein sequence ID" value="GAV46703.1"/>
    <property type="molecule type" value="Genomic_DNA"/>
</dbReference>
<dbReference type="GO" id="GO:0006281">
    <property type="term" value="P:DNA repair"/>
    <property type="evidence" value="ECO:0007669"/>
    <property type="project" value="UniProtKB-KW"/>
</dbReference>
<evidence type="ECO:0000256" key="7">
    <source>
        <dbReference type="ARBA" id="ARBA00022853"/>
    </source>
</evidence>
<comment type="subcellular location">
    <subcellularLocation>
        <location evidence="1 16">Nucleus</location>
    </subcellularLocation>
</comment>
<dbReference type="OrthoDB" id="5411773at2759"/>
<dbReference type="PROSITE" id="PS50016">
    <property type="entry name" value="ZF_PHD_2"/>
    <property type="match status" value="1"/>
</dbReference>
<feature type="compositionally biased region" description="Low complexity" evidence="17">
    <location>
        <begin position="127"/>
        <end position="140"/>
    </location>
</feature>
<evidence type="ECO:0000256" key="15">
    <source>
        <dbReference type="PROSITE-ProRule" id="PRU00146"/>
    </source>
</evidence>
<dbReference type="GO" id="GO:0140002">
    <property type="term" value="F:histone H3K4me3 reader activity"/>
    <property type="evidence" value="ECO:0007669"/>
    <property type="project" value="EnsemblFungi"/>
</dbReference>
<dbReference type="PANTHER" id="PTHR10333">
    <property type="entry name" value="INHIBITOR OF GROWTH PROTEIN"/>
    <property type="match status" value="1"/>
</dbReference>
<evidence type="ECO:0000256" key="11">
    <source>
        <dbReference type="ARBA" id="ARBA00023306"/>
    </source>
</evidence>
<keyword evidence="5 15" id="KW-0863">Zinc-finger</keyword>
<feature type="site" description="Histone H3K4me3 binding" evidence="13">
    <location>
        <position position="261"/>
    </location>
</feature>
<sequence length="296" mass="33573">MDPSSVLDQTIQDVSNLQAEFTHILGEIRASDTQLLDQRKKYMQKDSQIHKFIRQHGSLQEHPKEQELSEKIREKMSACKNLQEQKCTMANTALYLVAKHLSRLEKNIGLLEEDGLLAPVDEDADSSTEFSRESSSVSGTGERRRKAASSSSHEPSHVKRRRTGRASSPNQTAHTPSVPPPATSLSQPVASREDESHENTEGSPLPVVEKDVNFDLQDYNDDLFSGYNNNEEEDRTLYCFCQSVSYGEMVACDGPNCKYEWFHYSCVNLKEPPKGQWFCPDCRQEMAKDKLKKKKI</sequence>
<evidence type="ECO:0000313" key="20">
    <source>
        <dbReference type="Proteomes" id="UP000187013"/>
    </source>
</evidence>
<comment type="caution">
    <text evidence="19">The sequence shown here is derived from an EMBL/GenBank/DDBJ whole genome shotgun (WGS) entry which is preliminary data.</text>
</comment>
<feature type="site" description="Histone H3K4me3 binding" evidence="13">
    <location>
        <position position="249"/>
    </location>
</feature>
<gene>
    <name evidence="19" type="ORF">ZYGR_0A02970</name>
</gene>
<comment type="similarity">
    <text evidence="2 16">Belongs to the ING family.</text>
</comment>
<dbReference type="InterPro" id="IPR011011">
    <property type="entry name" value="Znf_FYVE_PHD"/>
</dbReference>
<evidence type="ECO:0000256" key="5">
    <source>
        <dbReference type="ARBA" id="ARBA00022771"/>
    </source>
</evidence>
<evidence type="ECO:0000256" key="6">
    <source>
        <dbReference type="ARBA" id="ARBA00022833"/>
    </source>
</evidence>
<keyword evidence="9 16" id="KW-0539">Nucleus</keyword>
<dbReference type="FunFam" id="3.30.40.10:FF:000436">
    <property type="entry name" value="Chromatin modification-related protein"/>
    <property type="match status" value="1"/>
</dbReference>
<feature type="binding site" evidence="14">
    <location>
        <position position="282"/>
    </location>
    <ligand>
        <name>Zn(2+)</name>
        <dbReference type="ChEBI" id="CHEBI:29105"/>
        <label>2</label>
    </ligand>
</feature>
<dbReference type="SMART" id="SM01408">
    <property type="entry name" value="ING"/>
    <property type="match status" value="1"/>
</dbReference>
<evidence type="ECO:0000256" key="12">
    <source>
        <dbReference type="ARBA" id="ARBA00037044"/>
    </source>
</evidence>
<dbReference type="GO" id="GO:0005634">
    <property type="term" value="C:nucleus"/>
    <property type="evidence" value="ECO:0007669"/>
    <property type="project" value="UniProtKB-SubCell"/>
</dbReference>
<comment type="function">
    <text evidence="16">Component of an histone acetyltransferase complex.</text>
</comment>
<feature type="binding site" evidence="14">
    <location>
        <position position="263"/>
    </location>
    <ligand>
        <name>Zn(2+)</name>
        <dbReference type="ChEBI" id="CHEBI:29105"/>
        <label>1</label>
    </ligand>
</feature>
<evidence type="ECO:0000256" key="2">
    <source>
        <dbReference type="ARBA" id="ARBA00010210"/>
    </source>
</evidence>
<feature type="compositionally biased region" description="Polar residues" evidence="17">
    <location>
        <begin position="165"/>
        <end position="175"/>
    </location>
</feature>
<dbReference type="GO" id="GO:0004402">
    <property type="term" value="F:histone acetyltransferase activity"/>
    <property type="evidence" value="ECO:0007669"/>
    <property type="project" value="EnsemblFungi"/>
</dbReference>
<accession>A0A1Q2ZTS8</accession>
<evidence type="ECO:0000256" key="17">
    <source>
        <dbReference type="SAM" id="MobiDB-lite"/>
    </source>
</evidence>
<dbReference type="GO" id="GO:0000786">
    <property type="term" value="C:nucleosome"/>
    <property type="evidence" value="ECO:0007669"/>
    <property type="project" value="EnsemblFungi"/>
</dbReference>
<evidence type="ECO:0000256" key="10">
    <source>
        <dbReference type="ARBA" id="ARBA00023254"/>
    </source>
</evidence>
<evidence type="ECO:0000256" key="14">
    <source>
        <dbReference type="PIRSR" id="PIRSR628651-51"/>
    </source>
</evidence>
<dbReference type="GO" id="GO:0006355">
    <property type="term" value="P:regulation of DNA-templated transcription"/>
    <property type="evidence" value="ECO:0007669"/>
    <property type="project" value="TreeGrafter"/>
</dbReference>
<reference evidence="19 20" key="1">
    <citation type="submission" date="2016-08" db="EMBL/GenBank/DDBJ databases">
        <title>Draft genome sequence of allopolyploid Zygosaccharomyces rouxii.</title>
        <authorList>
            <person name="Watanabe J."/>
            <person name="Uehara K."/>
            <person name="Mogi Y."/>
            <person name="Tsukioka Y."/>
        </authorList>
    </citation>
    <scope>NUCLEOTIDE SEQUENCE [LARGE SCALE GENOMIC DNA]</scope>
    <source>
        <strain evidence="19 20">NBRC 110957</strain>
    </source>
</reference>
<evidence type="ECO:0000256" key="13">
    <source>
        <dbReference type="PIRSR" id="PIRSR628651-50"/>
    </source>
</evidence>
<comment type="domain">
    <text evidence="16">The PHD-type zinc finger mediates the binding to H3K4me3.</text>
</comment>
<proteinExistence type="inferred from homology"/>
<dbReference type="InterPro" id="IPR019786">
    <property type="entry name" value="Zinc_finger_PHD-type_CS"/>
</dbReference>
<dbReference type="InterPro" id="IPR013083">
    <property type="entry name" value="Znf_RING/FYVE/PHD"/>
</dbReference>
<dbReference type="SUPFAM" id="SSF57903">
    <property type="entry name" value="FYVE/PHD zinc finger"/>
    <property type="match status" value="1"/>
</dbReference>
<dbReference type="GO" id="GO:0032777">
    <property type="term" value="C:piccolo histone acetyltransferase complex"/>
    <property type="evidence" value="ECO:0007669"/>
    <property type="project" value="EnsemblFungi"/>
</dbReference>